<dbReference type="STRING" id="1122189.SAMN02745165_00410"/>
<evidence type="ECO:0000259" key="1">
    <source>
        <dbReference type="Pfam" id="PF00350"/>
    </source>
</evidence>
<dbReference type="InterPro" id="IPR027417">
    <property type="entry name" value="P-loop_NTPase"/>
</dbReference>
<feature type="domain" description="Dynamin N-terminal" evidence="1">
    <location>
        <begin position="58"/>
        <end position="224"/>
    </location>
</feature>
<dbReference type="InterPro" id="IPR051943">
    <property type="entry name" value="TRAFAC_Dynamin-like_GTPase"/>
</dbReference>
<dbReference type="OrthoDB" id="9802035at2"/>
<name>A0A1M6C525_MALRU</name>
<dbReference type="EMBL" id="FQZT01000001">
    <property type="protein sequence ID" value="SHI56120.1"/>
    <property type="molecule type" value="Genomic_DNA"/>
</dbReference>
<evidence type="ECO:0000313" key="3">
    <source>
        <dbReference type="Proteomes" id="UP000184171"/>
    </source>
</evidence>
<protein>
    <submittedName>
        <fullName evidence="2">Dynamin family protein</fullName>
    </submittedName>
</protein>
<evidence type="ECO:0000313" key="2">
    <source>
        <dbReference type="EMBL" id="SHI56120.1"/>
    </source>
</evidence>
<dbReference type="CDD" id="cd09912">
    <property type="entry name" value="DLP_2"/>
    <property type="match status" value="1"/>
</dbReference>
<dbReference type="Gene3D" id="3.40.50.300">
    <property type="entry name" value="P-loop containing nucleotide triphosphate hydrolases"/>
    <property type="match status" value="1"/>
</dbReference>
<dbReference type="Proteomes" id="UP000184171">
    <property type="component" value="Unassembled WGS sequence"/>
</dbReference>
<dbReference type="PANTHER" id="PTHR43681">
    <property type="entry name" value="TRANSMEMBRANE GTPASE FZO"/>
    <property type="match status" value="1"/>
</dbReference>
<proteinExistence type="predicted"/>
<dbReference type="PANTHER" id="PTHR43681:SF1">
    <property type="entry name" value="SARCALUMENIN"/>
    <property type="match status" value="1"/>
</dbReference>
<dbReference type="InterPro" id="IPR045063">
    <property type="entry name" value="Dynamin_N"/>
</dbReference>
<sequence length="596" mass="67162">MFNVSTDENSSLAAFAGTLNQILEQASELASELGDDFARYVIDFDQVCQRLGEGRFHLAVLGQFKRGKSTLLNALLGDDLLPTDILPVTAIPTFIKSGDEVGAAVYFLNREKPERFSADGEKSLAAFLSEYVTEAGNPHNRLLVRRVEISHPAQLLKQGVVLVDTPGVGSTLKHNTEVAHQILPECDAALFLVSPDPPITEMELEYLEQIKQQLPRTFYLLNKVDFLDPQEQKSSLLFLSDQLRRFYDSAPQVMPISARKGLQARLAGDMDGWNKSGMQLVERNLIDFFAREKQQVLLQALGQRTGDLLNDMEMQLKLCLSALQLPVAELQEKLDQFRSTLPDVEREQLAAEDILAGDLKRVVEKLSSATEGVRERAKQKILQQVEGLLESVEDAEEMERRVQQTVAGEIEQFFAPAMQRTAELVQQEASAVLTANQKQSDKLIEQVRRTAAELFDIPYHAPVGSKSYRQLEAPAWSSDLFISDMDPLGQTLSRKLFSKKFRRRRTVKRLREESRKLVNQNVAQIHSALHKSLEKSFRAFGAELREQLEKTISATRKAMELALQRSEAHSQAHAARELLLQQSMQKLLRLKESLTQ</sequence>
<reference evidence="2 3" key="1">
    <citation type="submission" date="2016-11" db="EMBL/GenBank/DDBJ databases">
        <authorList>
            <person name="Jaros S."/>
            <person name="Januszkiewicz K."/>
            <person name="Wedrychowicz H."/>
        </authorList>
    </citation>
    <scope>NUCLEOTIDE SEQUENCE [LARGE SCALE GENOMIC DNA]</scope>
    <source>
        <strain evidence="2 3">DSM 5091</strain>
    </source>
</reference>
<organism evidence="2 3">
    <name type="scientific">Malonomonas rubra DSM 5091</name>
    <dbReference type="NCBI Taxonomy" id="1122189"/>
    <lineage>
        <taxon>Bacteria</taxon>
        <taxon>Pseudomonadati</taxon>
        <taxon>Thermodesulfobacteriota</taxon>
        <taxon>Desulfuromonadia</taxon>
        <taxon>Desulfuromonadales</taxon>
        <taxon>Geopsychrobacteraceae</taxon>
        <taxon>Malonomonas</taxon>
    </lineage>
</organism>
<dbReference type="SUPFAM" id="SSF52540">
    <property type="entry name" value="P-loop containing nucleoside triphosphate hydrolases"/>
    <property type="match status" value="1"/>
</dbReference>
<accession>A0A1M6C525</accession>
<keyword evidence="3" id="KW-1185">Reference proteome</keyword>
<dbReference type="Pfam" id="PF00350">
    <property type="entry name" value="Dynamin_N"/>
    <property type="match status" value="1"/>
</dbReference>
<dbReference type="AlphaFoldDB" id="A0A1M6C525"/>
<dbReference type="RefSeq" id="WP_072905075.1">
    <property type="nucleotide sequence ID" value="NZ_FQZT01000001.1"/>
</dbReference>
<gene>
    <name evidence="2" type="ORF">SAMN02745165_00410</name>
</gene>